<sequence>MKLKILFLCMICGVTLNATKNQFILYHDGLIDQRAQNKILEIGDEAKAKLNTNIYVYIIENNGINMKLSREDRIVQMRNFDKKIITTVDKTNNFVVLVLSIDQMYANILTSQELKSIIDKDDILDSYVIPLLASKDKNTLFAKTSAACLNGYAQIADSLAKHRNIVLKSSIGNGSKTAGTIWKVLMYTLVIFGIVAYTIIILKQKKLKK</sequence>
<evidence type="ECO:0000313" key="2">
    <source>
        <dbReference type="EMBL" id="VAY87994.1"/>
    </source>
</evidence>
<dbReference type="AlphaFoldDB" id="A0A3B1E5J8"/>
<feature type="transmembrane region" description="Helical" evidence="1">
    <location>
        <begin position="184"/>
        <end position="202"/>
    </location>
</feature>
<keyword evidence="1" id="KW-1133">Transmembrane helix</keyword>
<name>A0A3B1E5J8_9ZZZZ</name>
<protein>
    <submittedName>
        <fullName evidence="2">Arginine/ornithine antiporter ArcD</fullName>
    </submittedName>
</protein>
<keyword evidence="1" id="KW-0812">Transmembrane</keyword>
<proteinExistence type="predicted"/>
<keyword evidence="1" id="KW-0472">Membrane</keyword>
<accession>A0A3B1E5J8</accession>
<dbReference type="EMBL" id="UOYO01000040">
    <property type="protein sequence ID" value="VAY87994.1"/>
    <property type="molecule type" value="Genomic_DNA"/>
</dbReference>
<reference evidence="2" key="1">
    <citation type="submission" date="2018-10" db="EMBL/GenBank/DDBJ databases">
        <authorList>
            <person name="Aoki K."/>
        </authorList>
    </citation>
    <scope>NUCLEOTIDE SEQUENCE</scope>
</reference>
<evidence type="ECO:0000256" key="1">
    <source>
        <dbReference type="SAM" id="Phobius"/>
    </source>
</evidence>
<gene>
    <name evidence="2" type="ORF">MNB_ARC-1_1266</name>
</gene>
<organism evidence="2">
    <name type="scientific">hydrothermal vent metagenome</name>
    <dbReference type="NCBI Taxonomy" id="652676"/>
    <lineage>
        <taxon>unclassified sequences</taxon>
        <taxon>metagenomes</taxon>
        <taxon>ecological metagenomes</taxon>
    </lineage>
</organism>